<dbReference type="GO" id="GO:0004113">
    <property type="term" value="F:2',3'-cyclic-nucleotide 3'-phosphodiesterase activity"/>
    <property type="evidence" value="ECO:0007669"/>
    <property type="project" value="InterPro"/>
</dbReference>
<dbReference type="NCBIfam" id="TIGR02258">
    <property type="entry name" value="2_5_ligase"/>
    <property type="match status" value="1"/>
</dbReference>
<comment type="caution">
    <text evidence="4">The sequence shown here is derived from an EMBL/GenBank/DDBJ whole genome shotgun (WGS) entry which is preliminary data.</text>
</comment>
<protein>
    <recommendedName>
        <fullName evidence="2">RNA 2',3'-cyclic phosphodiesterase</fullName>
        <shortName evidence="2">RNA 2',3'-CPDase</shortName>
        <ecNumber evidence="2">3.1.4.58</ecNumber>
    </recommendedName>
</protein>
<dbReference type="Pfam" id="PF13563">
    <property type="entry name" value="2_5_RNA_ligase2"/>
    <property type="match status" value="1"/>
</dbReference>
<dbReference type="InterPro" id="IPR009097">
    <property type="entry name" value="Cyclic_Pdiesterase"/>
</dbReference>
<feature type="active site" description="Proton donor" evidence="2">
    <location>
        <position position="42"/>
    </location>
</feature>
<feature type="active site" description="Proton acceptor" evidence="2">
    <location>
        <position position="135"/>
    </location>
</feature>
<dbReference type="InterPro" id="IPR004175">
    <property type="entry name" value="RNA_CPDase"/>
</dbReference>
<dbReference type="EC" id="3.1.4.58" evidence="2"/>
<dbReference type="Proteomes" id="UP000670475">
    <property type="component" value="Unassembled WGS sequence"/>
</dbReference>
<name>A0A940MLF8_9ACTN</name>
<keyword evidence="5" id="KW-1185">Reference proteome</keyword>
<reference evidence="4" key="1">
    <citation type="submission" date="2021-03" db="EMBL/GenBank/DDBJ databases">
        <title>Whole genome sequence of Streptomyces bomunensis MMS17-BM035.</title>
        <authorList>
            <person name="Lee J.H."/>
        </authorList>
    </citation>
    <scope>NUCLEOTIDE SEQUENCE</scope>
    <source>
        <strain evidence="4">MMS17-BM035</strain>
    </source>
</reference>
<dbReference type="RefSeq" id="WP_209343247.1">
    <property type="nucleotide sequence ID" value="NZ_JAGIQL010000126.1"/>
</dbReference>
<dbReference type="HAMAP" id="MF_01940">
    <property type="entry name" value="RNA_CPDase"/>
    <property type="match status" value="1"/>
</dbReference>
<feature type="short sequence motif" description="HXTX 1" evidence="2">
    <location>
        <begin position="42"/>
        <end position="45"/>
    </location>
</feature>
<evidence type="ECO:0000313" key="5">
    <source>
        <dbReference type="Proteomes" id="UP000670475"/>
    </source>
</evidence>
<evidence type="ECO:0000313" key="4">
    <source>
        <dbReference type="EMBL" id="MBP0460623.1"/>
    </source>
</evidence>
<dbReference type="AlphaFoldDB" id="A0A940MLF8"/>
<dbReference type="SUPFAM" id="SSF55144">
    <property type="entry name" value="LigT-like"/>
    <property type="match status" value="1"/>
</dbReference>
<dbReference type="Gene3D" id="3.90.1140.10">
    <property type="entry name" value="Cyclic phosphodiesterase"/>
    <property type="match status" value="1"/>
</dbReference>
<gene>
    <name evidence="4" type="primary">thpR</name>
    <name evidence="4" type="ORF">JFN87_24520</name>
</gene>
<comment type="function">
    <text evidence="2">Hydrolyzes RNA 2',3'-cyclic phosphodiester to an RNA 2'-phosphomonoester.</text>
</comment>
<feature type="region of interest" description="Disordered" evidence="3">
    <location>
        <begin position="177"/>
        <end position="201"/>
    </location>
</feature>
<evidence type="ECO:0000256" key="2">
    <source>
        <dbReference type="HAMAP-Rule" id="MF_01940"/>
    </source>
</evidence>
<sequence>MRLFVAVLPPDDAVAVLARAVAPLRELPGAGGLRWTGRASWHFTLAFLGEVDGGVLPALDERLARAARRCEPFPLRISGGGRFGATTLWAGAAGGIPELRRLAERASAAARRAGAGAGAGTGDETAGGHRAFHPHLTLARARGGRGGADLRPYVAALEPVESTTWQVGEVCLVRSHLPDGRTPGEGPRYETLGRWPLGRGR</sequence>
<keyword evidence="1 2" id="KW-0378">Hydrolase</keyword>
<evidence type="ECO:0000256" key="3">
    <source>
        <dbReference type="SAM" id="MobiDB-lite"/>
    </source>
</evidence>
<comment type="catalytic activity">
    <reaction evidence="2">
        <text>a 3'-end 2',3'-cyclophospho-ribonucleotide-RNA + H2O = a 3'-end 2'-phospho-ribonucleotide-RNA + H(+)</text>
        <dbReference type="Rhea" id="RHEA:11828"/>
        <dbReference type="Rhea" id="RHEA-COMP:10464"/>
        <dbReference type="Rhea" id="RHEA-COMP:17353"/>
        <dbReference type="ChEBI" id="CHEBI:15377"/>
        <dbReference type="ChEBI" id="CHEBI:15378"/>
        <dbReference type="ChEBI" id="CHEBI:83064"/>
        <dbReference type="ChEBI" id="CHEBI:173113"/>
        <dbReference type="EC" id="3.1.4.58"/>
    </reaction>
</comment>
<organism evidence="4 5">
    <name type="scientific">Streptomyces montanisoli</name>
    <dbReference type="NCBI Taxonomy" id="2798581"/>
    <lineage>
        <taxon>Bacteria</taxon>
        <taxon>Bacillati</taxon>
        <taxon>Actinomycetota</taxon>
        <taxon>Actinomycetes</taxon>
        <taxon>Kitasatosporales</taxon>
        <taxon>Streptomycetaceae</taxon>
        <taxon>Streptomyces</taxon>
    </lineage>
</organism>
<proteinExistence type="inferred from homology"/>
<evidence type="ECO:0000256" key="1">
    <source>
        <dbReference type="ARBA" id="ARBA00022801"/>
    </source>
</evidence>
<dbReference type="EMBL" id="JAGIQL010000126">
    <property type="protein sequence ID" value="MBP0460623.1"/>
    <property type="molecule type" value="Genomic_DNA"/>
</dbReference>
<accession>A0A940MLF8</accession>
<dbReference type="PANTHER" id="PTHR35561:SF1">
    <property type="entry name" value="RNA 2',3'-CYCLIC PHOSPHODIESTERASE"/>
    <property type="match status" value="1"/>
</dbReference>
<dbReference type="PANTHER" id="PTHR35561">
    <property type="entry name" value="RNA 2',3'-CYCLIC PHOSPHODIESTERASE"/>
    <property type="match status" value="1"/>
</dbReference>
<comment type="similarity">
    <text evidence="2">Belongs to the 2H phosphoesterase superfamily. ThpR family.</text>
</comment>
<dbReference type="GO" id="GO:0008664">
    <property type="term" value="F:RNA 2',3'-cyclic 3'-phosphodiesterase activity"/>
    <property type="evidence" value="ECO:0007669"/>
    <property type="project" value="UniProtKB-EC"/>
</dbReference>
<feature type="short sequence motif" description="HXTX 2" evidence="2">
    <location>
        <begin position="135"/>
        <end position="138"/>
    </location>
</feature>